<dbReference type="GO" id="GO:0017038">
    <property type="term" value="P:protein import"/>
    <property type="evidence" value="ECO:0007669"/>
    <property type="project" value="TreeGrafter"/>
</dbReference>
<evidence type="ECO:0000256" key="6">
    <source>
        <dbReference type="ARBA" id="ARBA00022989"/>
    </source>
</evidence>
<evidence type="ECO:0000256" key="9">
    <source>
        <dbReference type="SAM" id="Phobius"/>
    </source>
</evidence>
<keyword evidence="12" id="KW-1185">Reference proteome</keyword>
<sequence length="186" mass="20253">MLFSVIALTITLYKVWQYSALGVWRYNTPAKYLSELGKGKAIASRIQASRHPVVKVMATALDHNANIKPDSPLLREEIQRVAAEQLQSLRAMLKPLELIAALSPLLGLLGTVLGMITAFQQLESLGSQVDPSALSGGIWQALLTTAVGLIVAIPALIAHNWFERTIEICGHHMGDSVTRLFTTQPS</sequence>
<dbReference type="GO" id="GO:0005886">
    <property type="term" value="C:plasma membrane"/>
    <property type="evidence" value="ECO:0007669"/>
    <property type="project" value="UniProtKB-SubCell"/>
</dbReference>
<feature type="domain" description="MotA/TolQ/ExbB proton channel" evidence="10">
    <location>
        <begin position="52"/>
        <end position="168"/>
    </location>
</feature>
<dbReference type="Proteomes" id="UP000032266">
    <property type="component" value="Chromosome"/>
</dbReference>
<keyword evidence="3" id="KW-1003">Cell membrane</keyword>
<dbReference type="AlphaFoldDB" id="A0A0C5VHS4"/>
<dbReference type="PATRIC" id="fig|1445510.3.peg.1711"/>
<evidence type="ECO:0000256" key="1">
    <source>
        <dbReference type="ARBA" id="ARBA00004651"/>
    </source>
</evidence>
<feature type="transmembrane region" description="Helical" evidence="9">
    <location>
        <begin position="138"/>
        <end position="158"/>
    </location>
</feature>
<gene>
    <name evidence="11" type="ORF">YC6258_01747</name>
</gene>
<evidence type="ECO:0000313" key="12">
    <source>
        <dbReference type="Proteomes" id="UP000032266"/>
    </source>
</evidence>
<dbReference type="KEGG" id="gsn:YC6258_01747"/>
<dbReference type="PANTHER" id="PTHR30625:SF15">
    <property type="entry name" value="BIOPOLYMER TRANSPORT PROTEIN EXBB"/>
    <property type="match status" value="1"/>
</dbReference>
<proteinExistence type="inferred from homology"/>
<dbReference type="InterPro" id="IPR050790">
    <property type="entry name" value="ExbB/TolQ_transport"/>
</dbReference>
<feature type="transmembrane region" description="Helical" evidence="9">
    <location>
        <begin position="98"/>
        <end position="118"/>
    </location>
</feature>
<evidence type="ECO:0000256" key="5">
    <source>
        <dbReference type="ARBA" id="ARBA00022927"/>
    </source>
</evidence>
<keyword evidence="5 8" id="KW-0653">Protein transport</keyword>
<evidence type="ECO:0000313" key="11">
    <source>
        <dbReference type="EMBL" id="AJQ93791.1"/>
    </source>
</evidence>
<organism evidence="11 12">
    <name type="scientific">Gynuella sunshinyii YC6258</name>
    <dbReference type="NCBI Taxonomy" id="1445510"/>
    <lineage>
        <taxon>Bacteria</taxon>
        <taxon>Pseudomonadati</taxon>
        <taxon>Pseudomonadota</taxon>
        <taxon>Gammaproteobacteria</taxon>
        <taxon>Oceanospirillales</taxon>
        <taxon>Saccharospirillaceae</taxon>
        <taxon>Gynuella</taxon>
    </lineage>
</organism>
<accession>A0A0C5VHS4</accession>
<dbReference type="Pfam" id="PF01618">
    <property type="entry name" value="MotA_ExbB"/>
    <property type="match status" value="1"/>
</dbReference>
<dbReference type="InterPro" id="IPR002898">
    <property type="entry name" value="MotA_ExbB_proton_chnl"/>
</dbReference>
<keyword evidence="4 9" id="KW-0812">Transmembrane</keyword>
<evidence type="ECO:0000256" key="8">
    <source>
        <dbReference type="RuleBase" id="RU004057"/>
    </source>
</evidence>
<evidence type="ECO:0000256" key="3">
    <source>
        <dbReference type="ARBA" id="ARBA00022475"/>
    </source>
</evidence>
<keyword evidence="2 8" id="KW-0813">Transport</keyword>
<dbReference type="EMBL" id="CP007142">
    <property type="protein sequence ID" value="AJQ93791.1"/>
    <property type="molecule type" value="Genomic_DNA"/>
</dbReference>
<comment type="subcellular location">
    <subcellularLocation>
        <location evidence="1">Cell membrane</location>
        <topology evidence="1">Multi-pass membrane protein</topology>
    </subcellularLocation>
    <subcellularLocation>
        <location evidence="8">Membrane</location>
        <topology evidence="8">Multi-pass membrane protein</topology>
    </subcellularLocation>
</comment>
<dbReference type="HOGENOM" id="CLU_053325_4_2_6"/>
<evidence type="ECO:0000256" key="7">
    <source>
        <dbReference type="ARBA" id="ARBA00023136"/>
    </source>
</evidence>
<dbReference type="PANTHER" id="PTHR30625">
    <property type="entry name" value="PROTEIN TOLQ"/>
    <property type="match status" value="1"/>
</dbReference>
<protein>
    <submittedName>
        <fullName evidence="11">Biopolymer transport protein</fullName>
    </submittedName>
</protein>
<keyword evidence="7 9" id="KW-0472">Membrane</keyword>
<keyword evidence="6 9" id="KW-1133">Transmembrane helix</keyword>
<evidence type="ECO:0000256" key="4">
    <source>
        <dbReference type="ARBA" id="ARBA00022692"/>
    </source>
</evidence>
<dbReference type="OrthoDB" id="4045at2"/>
<dbReference type="STRING" id="1445510.YC6258_01747"/>
<evidence type="ECO:0000259" key="10">
    <source>
        <dbReference type="Pfam" id="PF01618"/>
    </source>
</evidence>
<name>A0A0C5VHS4_9GAMM</name>
<comment type="similarity">
    <text evidence="8">Belongs to the exbB/tolQ family.</text>
</comment>
<reference evidence="11 12" key="1">
    <citation type="submission" date="2014-01" db="EMBL/GenBank/DDBJ databases">
        <title>Full genme sequencing of cellulolytic bacterium Gynuella sunshinyii YC6258T gen. nov., sp. nov.</title>
        <authorList>
            <person name="Khan H."/>
            <person name="Chung E.J."/>
            <person name="Chung Y.R."/>
        </authorList>
    </citation>
    <scope>NUCLEOTIDE SEQUENCE [LARGE SCALE GENOMIC DNA]</scope>
    <source>
        <strain evidence="11 12">YC6258</strain>
    </source>
</reference>
<evidence type="ECO:0000256" key="2">
    <source>
        <dbReference type="ARBA" id="ARBA00022448"/>
    </source>
</evidence>